<accession>A0A8T0JB61</accession>
<evidence type="ECO:0000256" key="4">
    <source>
        <dbReference type="ARBA" id="ARBA00022490"/>
    </source>
</evidence>
<evidence type="ECO:0000256" key="3">
    <source>
        <dbReference type="ARBA" id="ARBA00022468"/>
    </source>
</evidence>
<feature type="compositionally biased region" description="Basic and acidic residues" evidence="5">
    <location>
        <begin position="30"/>
        <end position="48"/>
    </location>
</feature>
<gene>
    <name evidence="6" type="ORF">KC19_1G276600</name>
</gene>
<dbReference type="Gene3D" id="2.70.50.30">
    <property type="entry name" value="Coagulation Factor XIII, subunit A, domain 1"/>
    <property type="match status" value="1"/>
</dbReference>
<keyword evidence="3" id="KW-0343">GTPase activation</keyword>
<dbReference type="GO" id="GO:0005094">
    <property type="term" value="F:Rho GDP-dissociation inhibitor activity"/>
    <property type="evidence" value="ECO:0007669"/>
    <property type="project" value="InterPro"/>
</dbReference>
<dbReference type="FunFam" id="2.70.50.30:FF:000004">
    <property type="entry name" value="Rho GDP-dissociation inhibitor 1"/>
    <property type="match status" value="1"/>
</dbReference>
<feature type="region of interest" description="Disordered" evidence="5">
    <location>
        <begin position="1"/>
        <end position="70"/>
    </location>
</feature>
<dbReference type="AlphaFoldDB" id="A0A8T0JB61"/>
<protein>
    <recommendedName>
        <fullName evidence="8">Rho GDP-dissociation inhibitor 1-like</fullName>
    </recommendedName>
</protein>
<proteinExistence type="inferred from homology"/>
<comment type="caution">
    <text evidence="6">The sequence shown here is derived from an EMBL/GenBank/DDBJ whole genome shotgun (WGS) entry which is preliminary data.</text>
</comment>
<dbReference type="GO" id="GO:0016020">
    <property type="term" value="C:membrane"/>
    <property type="evidence" value="ECO:0007669"/>
    <property type="project" value="TreeGrafter"/>
</dbReference>
<name>A0A8T0JB61_CERPU</name>
<evidence type="ECO:0000313" key="7">
    <source>
        <dbReference type="Proteomes" id="UP000822688"/>
    </source>
</evidence>
<dbReference type="GO" id="GO:0005829">
    <property type="term" value="C:cytosol"/>
    <property type="evidence" value="ECO:0007669"/>
    <property type="project" value="TreeGrafter"/>
</dbReference>
<evidence type="ECO:0000256" key="1">
    <source>
        <dbReference type="ARBA" id="ARBA00004496"/>
    </source>
</evidence>
<dbReference type="Pfam" id="PF02115">
    <property type="entry name" value="Rho_GDI"/>
    <property type="match status" value="1"/>
</dbReference>
<sequence length="253" mass="28410">MSKTVSSWFGRTHSKSLSKDLNKQDTQSSEQDKENKENSSDQDQKLTKCESLPTNLISFESDDDTEEHEAPCAEFNAELGPLVSLKEQLEKDKEDESLRRWKAQLLGVASDDDAGDGFVEPEVNVVSLGVISKGRPDSDFPLPLGTNSRGYTFSLKEGSTVALKYVFTVRNNIVSGLTCVNTVWKAGFQVDQTRDMMGTFAPQQEPYVHIAEEEVTPSGSLARGAYTARKRFIDDDNRVYLDLDYSFEIRKEW</sequence>
<dbReference type="PANTHER" id="PTHR10980">
    <property type="entry name" value="RHO GDP-DISSOCIATION INHIBITOR"/>
    <property type="match status" value="1"/>
</dbReference>
<dbReference type="InterPro" id="IPR000406">
    <property type="entry name" value="Rho_GDI"/>
</dbReference>
<dbReference type="InterPro" id="IPR014756">
    <property type="entry name" value="Ig_E-set"/>
</dbReference>
<comment type="subcellular location">
    <subcellularLocation>
        <location evidence="1">Cytoplasm</location>
    </subcellularLocation>
</comment>
<keyword evidence="7" id="KW-1185">Reference proteome</keyword>
<dbReference type="InterPro" id="IPR024792">
    <property type="entry name" value="RhoGDI_dom_sf"/>
</dbReference>
<comment type="similarity">
    <text evidence="2">Belongs to the Rho GDI family.</text>
</comment>
<evidence type="ECO:0000313" key="6">
    <source>
        <dbReference type="EMBL" id="KAG0592725.1"/>
    </source>
</evidence>
<dbReference type="EMBL" id="CM026421">
    <property type="protein sequence ID" value="KAG0592725.1"/>
    <property type="molecule type" value="Genomic_DNA"/>
</dbReference>
<evidence type="ECO:0000256" key="2">
    <source>
        <dbReference type="ARBA" id="ARBA00009758"/>
    </source>
</evidence>
<dbReference type="Proteomes" id="UP000822688">
    <property type="component" value="Chromosome 1"/>
</dbReference>
<reference evidence="6" key="1">
    <citation type="submission" date="2020-06" db="EMBL/GenBank/DDBJ databases">
        <title>WGS assembly of Ceratodon purpureus strain R40.</title>
        <authorList>
            <person name="Carey S.B."/>
            <person name="Jenkins J."/>
            <person name="Shu S."/>
            <person name="Lovell J.T."/>
            <person name="Sreedasyam A."/>
            <person name="Maumus F."/>
            <person name="Tiley G.P."/>
            <person name="Fernandez-Pozo N."/>
            <person name="Barry K."/>
            <person name="Chen C."/>
            <person name="Wang M."/>
            <person name="Lipzen A."/>
            <person name="Daum C."/>
            <person name="Saski C.A."/>
            <person name="Payton A.C."/>
            <person name="Mcbreen J.C."/>
            <person name="Conrad R.E."/>
            <person name="Kollar L.M."/>
            <person name="Olsson S."/>
            <person name="Huttunen S."/>
            <person name="Landis J.B."/>
            <person name="Wickett N.J."/>
            <person name="Johnson M.G."/>
            <person name="Rensing S.A."/>
            <person name="Grimwood J."/>
            <person name="Schmutz J."/>
            <person name="Mcdaniel S.F."/>
        </authorList>
    </citation>
    <scope>NUCLEOTIDE SEQUENCE</scope>
    <source>
        <strain evidence="6">R40</strain>
    </source>
</reference>
<evidence type="ECO:0000256" key="5">
    <source>
        <dbReference type="SAM" id="MobiDB-lite"/>
    </source>
</evidence>
<evidence type="ECO:0008006" key="8">
    <source>
        <dbReference type="Google" id="ProtNLM"/>
    </source>
</evidence>
<organism evidence="6 7">
    <name type="scientific">Ceratodon purpureus</name>
    <name type="common">Fire moss</name>
    <name type="synonym">Dicranum purpureum</name>
    <dbReference type="NCBI Taxonomy" id="3225"/>
    <lineage>
        <taxon>Eukaryota</taxon>
        <taxon>Viridiplantae</taxon>
        <taxon>Streptophyta</taxon>
        <taxon>Embryophyta</taxon>
        <taxon>Bryophyta</taxon>
        <taxon>Bryophytina</taxon>
        <taxon>Bryopsida</taxon>
        <taxon>Dicranidae</taxon>
        <taxon>Pseudoditrichales</taxon>
        <taxon>Ditrichaceae</taxon>
        <taxon>Ceratodon</taxon>
    </lineage>
</organism>
<dbReference type="OrthoDB" id="1683373at2759"/>
<dbReference type="GO" id="GO:0005096">
    <property type="term" value="F:GTPase activator activity"/>
    <property type="evidence" value="ECO:0007669"/>
    <property type="project" value="UniProtKB-KW"/>
</dbReference>
<dbReference type="PANTHER" id="PTHR10980:SF3">
    <property type="entry name" value="LD16419P"/>
    <property type="match status" value="1"/>
</dbReference>
<dbReference type="GO" id="GO:0007266">
    <property type="term" value="P:Rho protein signal transduction"/>
    <property type="evidence" value="ECO:0007669"/>
    <property type="project" value="InterPro"/>
</dbReference>
<dbReference type="PRINTS" id="PR00492">
    <property type="entry name" value="RHOGDI"/>
</dbReference>
<keyword evidence="4" id="KW-0963">Cytoplasm</keyword>
<dbReference type="SUPFAM" id="SSF81296">
    <property type="entry name" value="E set domains"/>
    <property type="match status" value="1"/>
</dbReference>